<comment type="caution">
    <text evidence="2">The sequence shown here is derived from an EMBL/GenBank/DDBJ whole genome shotgun (WGS) entry which is preliminary data.</text>
</comment>
<proteinExistence type="predicted"/>
<reference evidence="2 3" key="1">
    <citation type="submission" date="2020-02" db="EMBL/GenBank/DDBJ databases">
        <title>Whole-genome analyses of novel actinobacteria.</title>
        <authorList>
            <person name="Sahin N."/>
            <person name="Gencbay T."/>
        </authorList>
    </citation>
    <scope>NUCLEOTIDE SEQUENCE [LARGE SCALE GENOMIC DNA]</scope>
    <source>
        <strain evidence="2 3">HC44</strain>
    </source>
</reference>
<dbReference type="Proteomes" id="UP000472335">
    <property type="component" value="Unassembled WGS sequence"/>
</dbReference>
<dbReference type="Gene3D" id="1.10.10.10">
    <property type="entry name" value="Winged helix-like DNA-binding domain superfamily/Winged helix DNA-binding domain"/>
    <property type="match status" value="1"/>
</dbReference>
<organism evidence="2 3">
    <name type="scientific">Streptomyces scabichelini</name>
    <dbReference type="NCBI Taxonomy" id="2711217"/>
    <lineage>
        <taxon>Bacteria</taxon>
        <taxon>Bacillati</taxon>
        <taxon>Actinomycetota</taxon>
        <taxon>Actinomycetes</taxon>
        <taxon>Kitasatosporales</taxon>
        <taxon>Streptomycetaceae</taxon>
        <taxon>Streptomyces</taxon>
    </lineage>
</organism>
<dbReference type="PANTHER" id="PTHR34293">
    <property type="entry name" value="HTH-TYPE TRANSCRIPTIONAL REGULATOR TRMBL2"/>
    <property type="match status" value="1"/>
</dbReference>
<dbReference type="PANTHER" id="PTHR34293:SF1">
    <property type="entry name" value="HTH-TYPE TRANSCRIPTIONAL REGULATOR TRMBL2"/>
    <property type="match status" value="1"/>
</dbReference>
<accession>A0A6G4VIG6</accession>
<dbReference type="InterPro" id="IPR000792">
    <property type="entry name" value="Tscrpt_reg_LuxR_C"/>
</dbReference>
<dbReference type="InterPro" id="IPR036388">
    <property type="entry name" value="WH-like_DNA-bd_sf"/>
</dbReference>
<feature type="domain" description="HTH luxR-type" evidence="1">
    <location>
        <begin position="265"/>
        <end position="322"/>
    </location>
</feature>
<dbReference type="AlphaFoldDB" id="A0A6G4VIG6"/>
<dbReference type="GO" id="GO:0006355">
    <property type="term" value="P:regulation of DNA-templated transcription"/>
    <property type="evidence" value="ECO:0007669"/>
    <property type="project" value="InterPro"/>
</dbReference>
<evidence type="ECO:0000259" key="1">
    <source>
        <dbReference type="SMART" id="SM00421"/>
    </source>
</evidence>
<sequence length="333" mass="36371">MKPDHFDPRTCDCRETCPTRPCPQALSVYRTALREGRVPADEVPRCLTELGLVVADADTPGFSLPVSPDAARFAVLTAMEDRLAEQRRALRAASSRLAAFESVYAREQREARPALVRLTEKTVISAALDAAVGDCRHELLTAQPGGGRAEATLREALGRDLGALRRGVRQRTLYQHTVHTHRPTMAYIERVTEAGAEVRTLAEVVERLIVCDRSVAFIPLSDDTADGALQIWDPALVRFLVRVFEQTWERSTPINPADAAERRGPAVASDLQQTILRAVVSGETDSSIARRLGMSRRSVAEHLKKASVLLGSGSRAQLGYLVATSGLLEEGDD</sequence>
<dbReference type="InterPro" id="IPR051797">
    <property type="entry name" value="TrmB-like"/>
</dbReference>
<dbReference type="GO" id="GO:0003677">
    <property type="term" value="F:DNA binding"/>
    <property type="evidence" value="ECO:0007669"/>
    <property type="project" value="InterPro"/>
</dbReference>
<protein>
    <submittedName>
        <fullName evidence="2">LuxR family transcriptional regulator</fullName>
    </submittedName>
</protein>
<evidence type="ECO:0000313" key="3">
    <source>
        <dbReference type="Proteomes" id="UP000472335"/>
    </source>
</evidence>
<dbReference type="InterPro" id="IPR016032">
    <property type="entry name" value="Sig_transdc_resp-reg_C-effctor"/>
</dbReference>
<gene>
    <name evidence="2" type="ORF">G5C60_40765</name>
</gene>
<name>A0A6G4VIG6_9ACTN</name>
<evidence type="ECO:0000313" key="2">
    <source>
        <dbReference type="EMBL" id="NGO13761.1"/>
    </source>
</evidence>
<dbReference type="EMBL" id="JAAKZY010000210">
    <property type="protein sequence ID" value="NGO13761.1"/>
    <property type="molecule type" value="Genomic_DNA"/>
</dbReference>
<dbReference type="SUPFAM" id="SSF46894">
    <property type="entry name" value="C-terminal effector domain of the bipartite response regulators"/>
    <property type="match status" value="1"/>
</dbReference>
<dbReference type="SMART" id="SM00421">
    <property type="entry name" value="HTH_LUXR"/>
    <property type="match status" value="1"/>
</dbReference>
<keyword evidence="3" id="KW-1185">Reference proteome</keyword>